<dbReference type="InterPro" id="IPR012341">
    <property type="entry name" value="6hp_glycosidase-like_sf"/>
</dbReference>
<sequence>MVVYPVKHSPLLRQPERFIERGELHRLINKLVDNLVNITDETGEFLLRLDDGRVIDTKGWAGWEWTHGVGLYGIHQYYRLTGDDRLRQIVDDWFSDRFAEGSTTRNVNTVCPFLTLAYRYEETRDPRWLPYLESWADWIMHAMPRTELAGLQHITLAEENHQQLWDDTLMMTVLPLAKIGKLLNRPEYIEEAKYQFMLHTQHLMDKETGLWFHGWTFDGHHNFANARWARGNSWLTIVIPEFLELLDLPENDATRRFLQQVLACQLAALEQCQDDSGLWHTLLDDPHSYLEASATAGFAFGMLKAARRHYADPRYVAVAEKALKGLIARINDDGELTQVSFGTGMGKDLEFYRQIPLTSMPYGQAMAILCLVEYLHAYL</sequence>
<name>A0A014Q0F6_9GAMM</name>
<evidence type="ECO:0000313" key="3">
    <source>
        <dbReference type="Proteomes" id="UP000019918"/>
    </source>
</evidence>
<dbReference type="PANTHER" id="PTHR33886:SF8">
    <property type="entry name" value="UNSATURATED RHAMNOGALACTURONAN HYDROLASE (EUROFUNG)"/>
    <property type="match status" value="1"/>
</dbReference>
<dbReference type="PATRIC" id="fig|69222.5.peg.917"/>
<dbReference type="SUPFAM" id="SSF48208">
    <property type="entry name" value="Six-hairpin glycosidases"/>
    <property type="match status" value="1"/>
</dbReference>
<dbReference type="GO" id="GO:0005975">
    <property type="term" value="P:carbohydrate metabolic process"/>
    <property type="evidence" value="ECO:0007669"/>
    <property type="project" value="InterPro"/>
</dbReference>
<evidence type="ECO:0000313" key="2">
    <source>
        <dbReference type="EMBL" id="EXU76667.1"/>
    </source>
</evidence>
<dbReference type="STRING" id="69222.BG55_04435"/>
<organism evidence="2 3">
    <name type="scientific">Erwinia mallotivora</name>
    <dbReference type="NCBI Taxonomy" id="69222"/>
    <lineage>
        <taxon>Bacteria</taxon>
        <taxon>Pseudomonadati</taxon>
        <taxon>Pseudomonadota</taxon>
        <taxon>Gammaproteobacteria</taxon>
        <taxon>Enterobacterales</taxon>
        <taxon>Erwiniaceae</taxon>
        <taxon>Erwinia</taxon>
    </lineage>
</organism>
<dbReference type="InterPro" id="IPR008928">
    <property type="entry name" value="6-hairpin_glycosidase_sf"/>
</dbReference>
<proteinExistence type="predicted"/>
<comment type="caution">
    <text evidence="2">The sequence shown here is derived from an EMBL/GenBank/DDBJ whole genome shotgun (WGS) entry which is preliminary data.</text>
</comment>
<reference evidence="2 3" key="1">
    <citation type="submission" date="2014-02" db="EMBL/GenBank/DDBJ databases">
        <title>Draft genome of Erwinia mallotivora strain BT-MARDI, a papaya dieback pathogen.</title>
        <authorList>
            <person name="Redzuan R."/>
            <person name="Abu Bakar N."/>
            <person name="Badrun R."/>
            <person name="Mohd Raih M.F."/>
            <person name="Rozano L."/>
            <person name="Mat Amin N."/>
        </authorList>
    </citation>
    <scope>NUCLEOTIDE SEQUENCE [LARGE SCALE GENOMIC DNA]</scope>
    <source>
        <strain evidence="2 3">BT-MARDI</strain>
    </source>
</reference>
<keyword evidence="1 2" id="KW-0378">Hydrolase</keyword>
<dbReference type="InterPro" id="IPR052043">
    <property type="entry name" value="PolySaccharide_Degr_Enz"/>
</dbReference>
<dbReference type="EMBL" id="JFHN01000025">
    <property type="protein sequence ID" value="EXU76667.1"/>
    <property type="molecule type" value="Genomic_DNA"/>
</dbReference>
<accession>A0A014Q0F6</accession>
<dbReference type="Proteomes" id="UP000019918">
    <property type="component" value="Unassembled WGS sequence"/>
</dbReference>
<dbReference type="AlphaFoldDB" id="A0A014Q0F6"/>
<evidence type="ECO:0000256" key="1">
    <source>
        <dbReference type="ARBA" id="ARBA00022801"/>
    </source>
</evidence>
<keyword evidence="3" id="KW-1185">Reference proteome</keyword>
<dbReference type="OrthoDB" id="9812931at2"/>
<dbReference type="Gene3D" id="1.50.10.10">
    <property type="match status" value="1"/>
</dbReference>
<dbReference type="InterPro" id="IPR010905">
    <property type="entry name" value="Glyco_hydro_88"/>
</dbReference>
<protein>
    <submittedName>
        <fullName evidence="2">Glycosyl hydrolase family 88</fullName>
    </submittedName>
</protein>
<dbReference type="Pfam" id="PF07470">
    <property type="entry name" value="Glyco_hydro_88"/>
    <property type="match status" value="1"/>
</dbReference>
<dbReference type="PANTHER" id="PTHR33886">
    <property type="entry name" value="UNSATURATED RHAMNOGALACTURONAN HYDROLASE (EUROFUNG)"/>
    <property type="match status" value="1"/>
</dbReference>
<dbReference type="RefSeq" id="WP_034934708.1">
    <property type="nucleotide sequence ID" value="NZ_JFHN01000025.1"/>
</dbReference>
<dbReference type="GO" id="GO:0016787">
    <property type="term" value="F:hydrolase activity"/>
    <property type="evidence" value="ECO:0007669"/>
    <property type="project" value="UniProtKB-KW"/>
</dbReference>
<gene>
    <name evidence="2" type="ORF">BG55_04435</name>
</gene>